<dbReference type="Proteomes" id="UP000001218">
    <property type="component" value="Unassembled WGS sequence"/>
</dbReference>
<reference evidence="3 4" key="1">
    <citation type="submission" date="2012-02" db="EMBL/GenBank/DDBJ databases">
        <title>The Genome Sequence of Parabacteroides johnsonii CL02T12C29.</title>
        <authorList>
            <consortium name="The Broad Institute Genome Sequencing Platform"/>
            <person name="Earl A."/>
            <person name="Ward D."/>
            <person name="Feldgarden M."/>
            <person name="Gevers D."/>
            <person name="Zitomersky N.L."/>
            <person name="Coyne M.J."/>
            <person name="Comstock L.E."/>
            <person name="Young S.K."/>
            <person name="Zeng Q."/>
            <person name="Gargeya S."/>
            <person name="Fitzgerald M."/>
            <person name="Haas B."/>
            <person name="Abouelleil A."/>
            <person name="Alvarado L."/>
            <person name="Arachchi H.M."/>
            <person name="Berlin A."/>
            <person name="Chapman S.B."/>
            <person name="Gearin G."/>
            <person name="Goldberg J."/>
            <person name="Griggs A."/>
            <person name="Gujja S."/>
            <person name="Hansen M."/>
            <person name="Heiman D."/>
            <person name="Howarth C."/>
            <person name="Larimer J."/>
            <person name="Lui A."/>
            <person name="MacDonald P.J.P."/>
            <person name="McCowen C."/>
            <person name="Montmayeur A."/>
            <person name="Murphy C."/>
            <person name="Neiman D."/>
            <person name="Pearson M."/>
            <person name="Priest M."/>
            <person name="Roberts A."/>
            <person name="Saif S."/>
            <person name="Shea T."/>
            <person name="Sisk P."/>
            <person name="Stolte C."/>
            <person name="Sykes S."/>
            <person name="Wortman J."/>
            <person name="Nusbaum C."/>
            <person name="Birren B."/>
        </authorList>
    </citation>
    <scope>NUCLEOTIDE SEQUENCE [LARGE SCALE GENOMIC DNA]</scope>
    <source>
        <strain evidence="3 4">CL02T12C29</strain>
    </source>
</reference>
<dbReference type="HOGENOM" id="CLU_282110_0_0_10"/>
<evidence type="ECO:0000313" key="4">
    <source>
        <dbReference type="Proteomes" id="UP000001218"/>
    </source>
</evidence>
<feature type="chain" id="PRO_5003888229" description="DUF6383 domain-containing protein" evidence="1">
    <location>
        <begin position="23"/>
        <end position="1105"/>
    </location>
</feature>
<feature type="signal peptide" evidence="1">
    <location>
        <begin position="1"/>
        <end position="22"/>
    </location>
</feature>
<keyword evidence="1" id="KW-0732">Signal</keyword>
<dbReference type="RefSeq" id="WP_008156582.1">
    <property type="nucleotide sequence ID" value="NZ_JH976466.1"/>
</dbReference>
<evidence type="ECO:0000259" key="2">
    <source>
        <dbReference type="Pfam" id="PF19910"/>
    </source>
</evidence>
<evidence type="ECO:0000256" key="1">
    <source>
        <dbReference type="SAM" id="SignalP"/>
    </source>
</evidence>
<proteinExistence type="predicted"/>
<dbReference type="eggNOG" id="ENOG5033S7W">
    <property type="taxonomic scope" value="Bacteria"/>
</dbReference>
<name>K5ZF66_9BACT</name>
<feature type="domain" description="DUF6383" evidence="2">
    <location>
        <begin position="1031"/>
        <end position="1104"/>
    </location>
</feature>
<dbReference type="EMBL" id="AGZP01000017">
    <property type="protein sequence ID" value="EKN10051.1"/>
    <property type="molecule type" value="Genomic_DNA"/>
</dbReference>
<protein>
    <recommendedName>
        <fullName evidence="2">DUF6383 domain-containing protein</fullName>
    </recommendedName>
</protein>
<dbReference type="OrthoDB" id="1098257at2"/>
<dbReference type="PATRIC" id="fig|999419.3.peg.2012"/>
<dbReference type="InterPro" id="IPR045963">
    <property type="entry name" value="DUF6383"/>
</dbReference>
<comment type="caution">
    <text evidence="3">The sequence shown here is derived from an EMBL/GenBank/DDBJ whole genome shotgun (WGS) entry which is preliminary data.</text>
</comment>
<evidence type="ECO:0000313" key="3">
    <source>
        <dbReference type="EMBL" id="EKN10051.1"/>
    </source>
</evidence>
<dbReference type="AlphaFoldDB" id="K5ZF66"/>
<dbReference type="Pfam" id="PF19910">
    <property type="entry name" value="DUF6383"/>
    <property type="match status" value="1"/>
</dbReference>
<gene>
    <name evidence="3" type="ORF">HMPREF1077_01961</name>
</gene>
<organism evidence="3 4">
    <name type="scientific">Parabacteroides johnsonii CL02T12C29</name>
    <dbReference type="NCBI Taxonomy" id="999419"/>
    <lineage>
        <taxon>Bacteria</taxon>
        <taxon>Pseudomonadati</taxon>
        <taxon>Bacteroidota</taxon>
        <taxon>Bacteroidia</taxon>
        <taxon>Bacteroidales</taxon>
        <taxon>Tannerellaceae</taxon>
        <taxon>Parabacteroides</taxon>
    </lineage>
</organism>
<sequence length="1105" mass="120197">MNKRFSTLLATALVAGGVSASAQTKAVTADDILANAKSGDYVTLVDADKNYLNVVLDKDGNATNALTTAGTPKDFASITMQEAFNSMWKLEIIAPANAAGIPTYKFVNKLTQQSLAVDLVTNGKDGVSTTEVELSEYGNDEWAFNSTLGLYAVSGDSTFFIKKAGNIAVLAAVEGGVREAIDAASTNAFVITPGAIADDASITLTPAGFNLLSGGNKLTFANGKDVKNPSVDPENILTAYAWDARSASYQADSLSSTDFFLTQKGKLTPSGNPYMLMTDTLFYNITNTADQKLSKLVSDTVSVGNEAQFPKWQKDGKYGWSIEETGKKLTRGEGDEAVTVASRPSAAAIFTGEYYVAKDSIVLFAKYKAVKPTTDKVITVSENTDGVGQLALRILDADKIVLTPSTLALSTEDVATNADYILPLIQAGEVAPEDDMRTTVDDNLYKIKDAKSGKYLAVAINYTDSVAKWTEVDEDFQSLDHMPAYQWIVLQNRPGKSTSAITVTNREYPVKNTQSIQLMKDEDGKMYFNDGATDIYVAFEEVADAAKSDTLLGYRNFDKDSLKVVTYTFNHFSPYDASHFIGVMADDDSTLTVKDYESSFKLIQPVKDGKAVDAAHYGYIVTDAVAERIPGLKNLYRNTYKAVVRDGSANNGKSIFRNADGKFAVDETATAMDFYFKENNCDNGKHYYALIALSNDTTKAGVAENTKKAVLKAEEMANINTSVFAVELFDAPLYRRFNTELEGVKDGKDIALNLNFKEFYRGEYLMDENNENFQDEVVDYLGIWTKDKATGLSFHVDTAWVNRGLGYIKPQYLISVDRKVVDAIAAEPCHLDHEHLNGITEWTCPHATQAKAGYTVAKFLVNFQDSAKAEKARGVKDAKNPYLFGKYYRAGFEKAMHIGDSLIFLVNGFENMDVNKLDTAEIVKAYTAAKINTTYIKNLAAINDKHQTYTWSFRYIKPEDAATATEEKEVPFLIESMAQEAIQPTTAAWLKSQDGCLVLSEEGESTFANAKTGGDNALIFNIEMGSEEDLATDNEEIATSEVAVIAQEGAVRIANAAGKKVVVTNILGQTVANTVITSSDATIAAPQGVVVVAVEGEEAVKAIVK</sequence>
<accession>K5ZF66</accession>